<feature type="domain" description="UvrD-like helicase ATP-binding" evidence="12">
    <location>
        <begin position="8"/>
        <end position="276"/>
    </location>
</feature>
<keyword evidence="3 10" id="KW-0378">Hydrolase</keyword>
<name>A0A410DRS2_9CLOT</name>
<dbReference type="GO" id="GO:0003677">
    <property type="term" value="F:DNA binding"/>
    <property type="evidence" value="ECO:0007669"/>
    <property type="project" value="InterPro"/>
</dbReference>
<keyword evidence="4 10" id="KW-0347">Helicase</keyword>
<dbReference type="EC" id="5.6.2.4" evidence="8"/>
<evidence type="ECO:0000259" key="13">
    <source>
        <dbReference type="PROSITE" id="PS51217"/>
    </source>
</evidence>
<reference evidence="14 15" key="1">
    <citation type="submission" date="2018-01" db="EMBL/GenBank/DDBJ databases">
        <title>Genome Sequencing and Assembly of Anaerobacter polyendosporus strain CT4.</title>
        <authorList>
            <person name="Tachaapaikoon C."/>
            <person name="Sutheeworapong S."/>
            <person name="Jenjaroenpun P."/>
            <person name="Wongsurawat T."/>
            <person name="Nookeaw I."/>
            <person name="Cheawchanlertfa P."/>
            <person name="Kosugi A."/>
            <person name="Cheevadhanarak S."/>
            <person name="Ratanakhanokchai K."/>
        </authorList>
    </citation>
    <scope>NUCLEOTIDE SEQUENCE [LARGE SCALE GENOMIC DNA]</scope>
    <source>
        <strain evidence="14 15">CT4</strain>
    </source>
</reference>
<keyword evidence="5 10" id="KW-0067">ATP-binding</keyword>
<dbReference type="PANTHER" id="PTHR11070:SF67">
    <property type="entry name" value="DNA 3'-5' HELICASE"/>
    <property type="match status" value="1"/>
</dbReference>
<feature type="coiled-coil region" evidence="11">
    <location>
        <begin position="609"/>
        <end position="652"/>
    </location>
</feature>
<dbReference type="InterPro" id="IPR027417">
    <property type="entry name" value="P-loop_NTPase"/>
</dbReference>
<comment type="catalytic activity">
    <reaction evidence="9">
        <text>ATP + H2O = ADP + phosphate + H(+)</text>
        <dbReference type="Rhea" id="RHEA:13065"/>
        <dbReference type="ChEBI" id="CHEBI:15377"/>
        <dbReference type="ChEBI" id="CHEBI:15378"/>
        <dbReference type="ChEBI" id="CHEBI:30616"/>
        <dbReference type="ChEBI" id="CHEBI:43474"/>
        <dbReference type="ChEBI" id="CHEBI:456216"/>
        <dbReference type="EC" id="5.6.2.4"/>
    </reaction>
</comment>
<sequence>MDYKKELERLNEYQREAVLNESEACIVKANVGSGKTTVLTSKVIYLHYEKNVSYKDMIVLTFTNKAANEIKERLVALDSSIQLEQLEGFGTFHSVALNLLKNSLPVDKLGYTKEFMVIEPEEELDIALEIIQEEKLTIKYKNRLKKRLEQASCLEKEGEKVSKYNDDIFKLVDLIKEEKVKQNKMTFEDILKNVNILLEHSEAAPKWIIIDEVQDSDKLQLDFIDKLKRPDTKLFAVGDPNQVIYSWRGSTLNVFYTLKHKYMAKELTLPINYRSSTSILEAARCFLLDGSELKGIRETGSNIIVKNHYNPFNEACYLVDKIKELHSSGIKYSEMAVFYRLQNQSQVFEDVFLKNQIPYEVSMKKNIRDIPVLNWMIKLLRFSINPNDFSSGLYVISNKDYGERIKEAAARKLLKEQVIEKSELYSKMHSFLNACSYVKEAKELYNYFQLDKYIRPTSASYEDDKEAIYALLDIITEYVKEKEMQFVDGLRDFVNSSALYGVNIFKKDISNDNDTVKLMTLHASKGLEFSYVFITGVNYGLIPLQTRAMEEEEEEMRLFFVGLTRAKDCLELSYYTNPDYHRAVPGESRYIHMLPQQLIQNDNNKGEGVSLQELKKQIIEARNQEQEEEVAVEGLAENIENAESEAAKAIRKVKHKKYGIGKVISEDDMILEVEFENYGVKEFVKAFSELEFLEFSVL</sequence>
<dbReference type="AlphaFoldDB" id="A0A410DRS2"/>
<evidence type="ECO:0000256" key="8">
    <source>
        <dbReference type="ARBA" id="ARBA00034808"/>
    </source>
</evidence>
<evidence type="ECO:0000259" key="12">
    <source>
        <dbReference type="PROSITE" id="PS51198"/>
    </source>
</evidence>
<keyword evidence="2 10" id="KW-0547">Nucleotide-binding</keyword>
<dbReference type="KEGG" id="cmah:C1I91_09040"/>
<dbReference type="GO" id="GO:0043138">
    <property type="term" value="F:3'-5' DNA helicase activity"/>
    <property type="evidence" value="ECO:0007669"/>
    <property type="project" value="UniProtKB-EC"/>
</dbReference>
<dbReference type="GO" id="GO:0005524">
    <property type="term" value="F:ATP binding"/>
    <property type="evidence" value="ECO:0007669"/>
    <property type="project" value="UniProtKB-UniRule"/>
</dbReference>
<dbReference type="CDD" id="cd17932">
    <property type="entry name" value="DEXQc_UvrD"/>
    <property type="match status" value="1"/>
</dbReference>
<dbReference type="InterPro" id="IPR014017">
    <property type="entry name" value="DNA_helicase_UvrD-like_C"/>
</dbReference>
<evidence type="ECO:0000256" key="6">
    <source>
        <dbReference type="ARBA" id="ARBA00023235"/>
    </source>
</evidence>
<dbReference type="SUPFAM" id="SSF52540">
    <property type="entry name" value="P-loop containing nucleoside triphosphate hydrolases"/>
    <property type="match status" value="1"/>
</dbReference>
<dbReference type="Pfam" id="PF13361">
    <property type="entry name" value="UvrD_C"/>
    <property type="match status" value="1"/>
</dbReference>
<dbReference type="Pfam" id="PF00580">
    <property type="entry name" value="UvrD-helicase"/>
    <property type="match status" value="1"/>
</dbReference>
<dbReference type="GO" id="GO:0016887">
    <property type="term" value="F:ATP hydrolysis activity"/>
    <property type="evidence" value="ECO:0007669"/>
    <property type="project" value="RHEA"/>
</dbReference>
<evidence type="ECO:0000256" key="5">
    <source>
        <dbReference type="ARBA" id="ARBA00022840"/>
    </source>
</evidence>
<dbReference type="Proteomes" id="UP000286268">
    <property type="component" value="Chromosome"/>
</dbReference>
<gene>
    <name evidence="14" type="ORF">C1I91_09040</name>
</gene>
<dbReference type="PROSITE" id="PS51217">
    <property type="entry name" value="UVRD_HELICASE_CTER"/>
    <property type="match status" value="1"/>
</dbReference>
<comment type="similarity">
    <text evidence="1">Belongs to the helicase family. UvrD subfamily.</text>
</comment>
<dbReference type="OrthoDB" id="9765670at2"/>
<evidence type="ECO:0000313" key="15">
    <source>
        <dbReference type="Proteomes" id="UP000286268"/>
    </source>
</evidence>
<evidence type="ECO:0000313" key="14">
    <source>
        <dbReference type="EMBL" id="QAA31779.1"/>
    </source>
</evidence>
<evidence type="ECO:0000256" key="7">
    <source>
        <dbReference type="ARBA" id="ARBA00034617"/>
    </source>
</evidence>
<dbReference type="EMBL" id="CP025746">
    <property type="protein sequence ID" value="QAA31779.1"/>
    <property type="molecule type" value="Genomic_DNA"/>
</dbReference>
<dbReference type="InterPro" id="IPR014016">
    <property type="entry name" value="UvrD-like_ATP-bd"/>
</dbReference>
<evidence type="ECO:0000256" key="4">
    <source>
        <dbReference type="ARBA" id="ARBA00022806"/>
    </source>
</evidence>
<evidence type="ECO:0000256" key="3">
    <source>
        <dbReference type="ARBA" id="ARBA00022801"/>
    </source>
</evidence>
<dbReference type="GO" id="GO:0005829">
    <property type="term" value="C:cytosol"/>
    <property type="evidence" value="ECO:0007669"/>
    <property type="project" value="TreeGrafter"/>
</dbReference>
<feature type="binding site" evidence="10">
    <location>
        <begin position="29"/>
        <end position="36"/>
    </location>
    <ligand>
        <name>ATP</name>
        <dbReference type="ChEBI" id="CHEBI:30616"/>
    </ligand>
</feature>
<keyword evidence="15" id="KW-1185">Reference proteome</keyword>
<protein>
    <recommendedName>
        <fullName evidence="8">DNA 3'-5' helicase</fullName>
        <ecNumber evidence="8">5.6.2.4</ecNumber>
    </recommendedName>
</protein>
<dbReference type="InterPro" id="IPR000212">
    <property type="entry name" value="DNA_helicase_UvrD/REP"/>
</dbReference>
<comment type="catalytic activity">
    <reaction evidence="7">
        <text>Couples ATP hydrolysis with the unwinding of duplex DNA by translocating in the 3'-5' direction.</text>
        <dbReference type="EC" id="5.6.2.4"/>
    </reaction>
</comment>
<dbReference type="Gene3D" id="1.10.10.160">
    <property type="match status" value="1"/>
</dbReference>
<proteinExistence type="inferred from homology"/>
<evidence type="ECO:0000256" key="2">
    <source>
        <dbReference type="ARBA" id="ARBA00022741"/>
    </source>
</evidence>
<dbReference type="PROSITE" id="PS51198">
    <property type="entry name" value="UVRD_HELICASE_ATP_BIND"/>
    <property type="match status" value="1"/>
</dbReference>
<evidence type="ECO:0000256" key="10">
    <source>
        <dbReference type="PROSITE-ProRule" id="PRU00560"/>
    </source>
</evidence>
<feature type="domain" description="UvrD-like helicase C-terminal" evidence="13">
    <location>
        <begin position="269"/>
        <end position="526"/>
    </location>
</feature>
<evidence type="ECO:0000256" key="11">
    <source>
        <dbReference type="SAM" id="Coils"/>
    </source>
</evidence>
<dbReference type="PANTHER" id="PTHR11070">
    <property type="entry name" value="UVRD / RECB / PCRA DNA HELICASE FAMILY MEMBER"/>
    <property type="match status" value="1"/>
</dbReference>
<organism evidence="14 15">
    <name type="scientific">Clostridium manihotivorum</name>
    <dbReference type="NCBI Taxonomy" id="2320868"/>
    <lineage>
        <taxon>Bacteria</taxon>
        <taxon>Bacillati</taxon>
        <taxon>Bacillota</taxon>
        <taxon>Clostridia</taxon>
        <taxon>Eubacteriales</taxon>
        <taxon>Clostridiaceae</taxon>
        <taxon>Clostridium</taxon>
    </lineage>
</organism>
<dbReference type="InterPro" id="IPR013986">
    <property type="entry name" value="DExx_box_DNA_helicase_dom_sf"/>
</dbReference>
<evidence type="ECO:0000256" key="9">
    <source>
        <dbReference type="ARBA" id="ARBA00048988"/>
    </source>
</evidence>
<dbReference type="Gene3D" id="3.40.50.300">
    <property type="entry name" value="P-loop containing nucleotide triphosphate hydrolases"/>
    <property type="match status" value="2"/>
</dbReference>
<dbReference type="GO" id="GO:0000725">
    <property type="term" value="P:recombinational repair"/>
    <property type="evidence" value="ECO:0007669"/>
    <property type="project" value="TreeGrafter"/>
</dbReference>
<dbReference type="Pfam" id="PF21196">
    <property type="entry name" value="PcrA_UvrD_tudor"/>
    <property type="match status" value="1"/>
</dbReference>
<keyword evidence="6" id="KW-0413">Isomerase</keyword>
<keyword evidence="11" id="KW-0175">Coiled coil</keyword>
<evidence type="ECO:0000256" key="1">
    <source>
        <dbReference type="ARBA" id="ARBA00009922"/>
    </source>
</evidence>
<accession>A0A410DRS2</accession>
<dbReference type="Gene3D" id="1.10.486.10">
    <property type="entry name" value="PCRA, domain 4"/>
    <property type="match status" value="1"/>
</dbReference>
<dbReference type="RefSeq" id="WP_128212575.1">
    <property type="nucleotide sequence ID" value="NZ_CP025746.1"/>
</dbReference>